<protein>
    <submittedName>
        <fullName evidence="3">Pyridoxal-phosphate dependent enzyme</fullName>
    </submittedName>
</protein>
<evidence type="ECO:0000259" key="2">
    <source>
        <dbReference type="Pfam" id="PF00291"/>
    </source>
</evidence>
<dbReference type="PANTHER" id="PTHR10314">
    <property type="entry name" value="CYSTATHIONINE BETA-SYNTHASE"/>
    <property type="match status" value="1"/>
</dbReference>
<accession>A0A6A9QJY7</accession>
<dbReference type="OrthoDB" id="10138at2157"/>
<dbReference type="Proteomes" id="UP000470772">
    <property type="component" value="Unassembled WGS sequence"/>
</dbReference>
<dbReference type="SUPFAM" id="SSF53686">
    <property type="entry name" value="Tryptophan synthase beta subunit-like PLP-dependent enzymes"/>
    <property type="match status" value="1"/>
</dbReference>
<evidence type="ECO:0000256" key="1">
    <source>
        <dbReference type="ARBA" id="ARBA00001933"/>
    </source>
</evidence>
<name>A0A6A9QJY7_SULME</name>
<evidence type="ECO:0000313" key="4">
    <source>
        <dbReference type="Proteomes" id="UP000470772"/>
    </source>
</evidence>
<comment type="caution">
    <text evidence="3">The sequence shown here is derived from an EMBL/GenBank/DDBJ whole genome shotgun (WGS) entry which is preliminary data.</text>
</comment>
<feature type="domain" description="Tryptophan synthase beta chain-like PALP" evidence="2">
    <location>
        <begin position="16"/>
        <end position="281"/>
    </location>
</feature>
<dbReference type="CDD" id="cd01561">
    <property type="entry name" value="CBS_like"/>
    <property type="match status" value="1"/>
</dbReference>
<evidence type="ECO:0000313" key="3">
    <source>
        <dbReference type="EMBL" id="MUN28048.1"/>
    </source>
</evidence>
<dbReference type="InterPro" id="IPR001216">
    <property type="entry name" value="P-phosphate_BS"/>
</dbReference>
<reference evidence="3 4" key="1">
    <citation type="submission" date="2019-10" db="EMBL/GenBank/DDBJ databases">
        <title>Sequencing and Assembly of Multiple Reported Metal-Biooxidizing Members of the Extremely Thermoacidophilic Archaeal Family Sulfolobaceae.</title>
        <authorList>
            <person name="Counts J.A."/>
            <person name="Kelly R.M."/>
        </authorList>
    </citation>
    <scope>NUCLEOTIDE SEQUENCE [LARGE SCALE GENOMIC DNA]</scope>
    <source>
        <strain evidence="3 4">DSM 6482</strain>
    </source>
</reference>
<sequence length="297" mass="32501">MSKDLHVFEDSIDLLEGMWPTPLLKLNIGKDVWGKLEFYNPFSRSIKDRTAYYLFKEAIKREAKAMVEATSGNTGIALASMASSHGINFTMFVPATASKVYRLFASILGAEVFTAGEKTADLIPLVKQYSSVSNAVNLDQFNNPVNLLAHYNTTAKEIDEQLTSQGLTPQRIIATMGTGGHIAGISKYFKEKYGDEVEIIGVQPAEGSRIPGLKRQDFSNNSLLALGKVDRVMDISLEEAVDGVKLIGRTSGILIGISAGATVSAFNKVKDDRTTVLIFPDDAFKYVDVLEQILKTH</sequence>
<dbReference type="Pfam" id="PF00291">
    <property type="entry name" value="PALP"/>
    <property type="match status" value="1"/>
</dbReference>
<keyword evidence="4" id="KW-1185">Reference proteome</keyword>
<dbReference type="Gene3D" id="3.40.50.1100">
    <property type="match status" value="2"/>
</dbReference>
<dbReference type="GO" id="GO:0006535">
    <property type="term" value="P:cysteine biosynthetic process from serine"/>
    <property type="evidence" value="ECO:0007669"/>
    <property type="project" value="InterPro"/>
</dbReference>
<dbReference type="AlphaFoldDB" id="A0A6A9QJY7"/>
<dbReference type="RefSeq" id="WP_054837770.1">
    <property type="nucleotide sequence ID" value="NZ_BBBY01000002.1"/>
</dbReference>
<comment type="cofactor">
    <cofactor evidence="1">
        <name>pyridoxal 5'-phosphate</name>
        <dbReference type="ChEBI" id="CHEBI:597326"/>
    </cofactor>
</comment>
<dbReference type="EMBL" id="WGGD01000005">
    <property type="protein sequence ID" value="MUN28048.1"/>
    <property type="molecule type" value="Genomic_DNA"/>
</dbReference>
<gene>
    <name evidence="3" type="ORF">GC250_00870</name>
</gene>
<dbReference type="InterPro" id="IPR001926">
    <property type="entry name" value="TrpB-like_PALP"/>
</dbReference>
<organism evidence="3 4">
    <name type="scientific">Sulfuracidifex metallicus DSM 6482 = JCM 9184</name>
    <dbReference type="NCBI Taxonomy" id="523847"/>
    <lineage>
        <taxon>Archaea</taxon>
        <taxon>Thermoproteota</taxon>
        <taxon>Thermoprotei</taxon>
        <taxon>Sulfolobales</taxon>
        <taxon>Sulfolobaceae</taxon>
        <taxon>Sulfuracidifex</taxon>
    </lineage>
</organism>
<dbReference type="InterPro" id="IPR036052">
    <property type="entry name" value="TrpB-like_PALP_sf"/>
</dbReference>
<proteinExistence type="predicted"/>
<dbReference type="InterPro" id="IPR050214">
    <property type="entry name" value="Cys_Synth/Cystath_Beta-Synth"/>
</dbReference>
<dbReference type="PROSITE" id="PS00901">
    <property type="entry name" value="CYS_SYNTHASE"/>
    <property type="match status" value="1"/>
</dbReference>